<dbReference type="Proteomes" id="UP000265768">
    <property type="component" value="Unassembled WGS sequence"/>
</dbReference>
<accession>A0A3A4BJN4</accession>
<dbReference type="RefSeq" id="WP_119924446.1">
    <property type="nucleotide sequence ID" value="NZ_QZEY01000001.1"/>
</dbReference>
<dbReference type="AlphaFoldDB" id="A0A3A4BJN4"/>
<comment type="caution">
    <text evidence="2">The sequence shown here is derived from an EMBL/GenBank/DDBJ whole genome shotgun (WGS) entry which is preliminary data.</text>
</comment>
<organism evidence="2 3">
    <name type="scientific">Bailinhaonella thermotolerans</name>
    <dbReference type="NCBI Taxonomy" id="1070861"/>
    <lineage>
        <taxon>Bacteria</taxon>
        <taxon>Bacillati</taxon>
        <taxon>Actinomycetota</taxon>
        <taxon>Actinomycetes</taxon>
        <taxon>Streptosporangiales</taxon>
        <taxon>Streptosporangiaceae</taxon>
        <taxon>Bailinhaonella</taxon>
    </lineage>
</organism>
<keyword evidence="3" id="KW-1185">Reference proteome</keyword>
<reference evidence="2 3" key="1">
    <citation type="submission" date="2018-09" db="EMBL/GenBank/DDBJ databases">
        <title>YIM 75507 draft genome.</title>
        <authorList>
            <person name="Tang S."/>
            <person name="Feng Y."/>
        </authorList>
    </citation>
    <scope>NUCLEOTIDE SEQUENCE [LARGE SCALE GENOMIC DNA]</scope>
    <source>
        <strain evidence="2 3">YIM 75507</strain>
    </source>
</reference>
<dbReference type="InterPro" id="IPR046267">
    <property type="entry name" value="DUF6300"/>
</dbReference>
<dbReference type="EMBL" id="QZEY01000001">
    <property type="protein sequence ID" value="RJL35474.1"/>
    <property type="molecule type" value="Genomic_DNA"/>
</dbReference>
<evidence type="ECO:0000313" key="2">
    <source>
        <dbReference type="EMBL" id="RJL35474.1"/>
    </source>
</evidence>
<dbReference type="Pfam" id="PF19817">
    <property type="entry name" value="DUF6300"/>
    <property type="match status" value="1"/>
</dbReference>
<evidence type="ECO:0000256" key="1">
    <source>
        <dbReference type="SAM" id="MobiDB-lite"/>
    </source>
</evidence>
<protein>
    <submittedName>
        <fullName evidence="2">Uncharacterized protein</fullName>
    </submittedName>
</protein>
<proteinExistence type="predicted"/>
<feature type="region of interest" description="Disordered" evidence="1">
    <location>
        <begin position="82"/>
        <end position="106"/>
    </location>
</feature>
<evidence type="ECO:0000313" key="3">
    <source>
        <dbReference type="Proteomes" id="UP000265768"/>
    </source>
</evidence>
<sequence>MNAPAACPRCGTGEVLATLRLPYTWRNASGHPVRGTSEIVLCARCGAADPLTGPIVAYFARHGTAGAGDLTSLARALRRWAAGASPPRPDPGAVAAEAEAWRRGDL</sequence>
<dbReference type="OrthoDB" id="3538861at2"/>
<name>A0A3A4BJN4_9ACTN</name>
<gene>
    <name evidence="2" type="ORF">D5H75_01285</name>
</gene>